<gene>
    <name evidence="3" type="ORF">Taro_044663</name>
</gene>
<feature type="region of interest" description="Disordered" evidence="1">
    <location>
        <begin position="71"/>
        <end position="94"/>
    </location>
</feature>
<reference evidence="3" key="1">
    <citation type="submission" date="2017-07" db="EMBL/GenBank/DDBJ databases">
        <title>Taro Niue Genome Assembly and Annotation.</title>
        <authorList>
            <person name="Atibalentja N."/>
            <person name="Keating K."/>
            <person name="Fields C.J."/>
        </authorList>
    </citation>
    <scope>NUCLEOTIDE SEQUENCE</scope>
    <source>
        <strain evidence="3">Niue_2</strain>
        <tissue evidence="3">Leaf</tissue>
    </source>
</reference>
<dbReference type="Proteomes" id="UP000652761">
    <property type="component" value="Unassembled WGS sequence"/>
</dbReference>
<feature type="compositionally biased region" description="Polar residues" evidence="1">
    <location>
        <begin position="71"/>
        <end position="80"/>
    </location>
</feature>
<keyword evidence="2" id="KW-1133">Transmembrane helix</keyword>
<dbReference type="AlphaFoldDB" id="A0A843WJU0"/>
<evidence type="ECO:0000313" key="4">
    <source>
        <dbReference type="Proteomes" id="UP000652761"/>
    </source>
</evidence>
<keyword evidence="2" id="KW-0472">Membrane</keyword>
<dbReference type="EMBL" id="NMUH01005085">
    <property type="protein sequence ID" value="MQM11753.1"/>
    <property type="molecule type" value="Genomic_DNA"/>
</dbReference>
<protein>
    <submittedName>
        <fullName evidence="3">Uncharacterized protein</fullName>
    </submittedName>
</protein>
<organism evidence="3 4">
    <name type="scientific">Colocasia esculenta</name>
    <name type="common">Wild taro</name>
    <name type="synonym">Arum esculentum</name>
    <dbReference type="NCBI Taxonomy" id="4460"/>
    <lineage>
        <taxon>Eukaryota</taxon>
        <taxon>Viridiplantae</taxon>
        <taxon>Streptophyta</taxon>
        <taxon>Embryophyta</taxon>
        <taxon>Tracheophyta</taxon>
        <taxon>Spermatophyta</taxon>
        <taxon>Magnoliopsida</taxon>
        <taxon>Liliopsida</taxon>
        <taxon>Araceae</taxon>
        <taxon>Aroideae</taxon>
        <taxon>Colocasieae</taxon>
        <taxon>Colocasia</taxon>
    </lineage>
</organism>
<proteinExistence type="predicted"/>
<keyword evidence="2" id="KW-0812">Transmembrane</keyword>
<evidence type="ECO:0000256" key="1">
    <source>
        <dbReference type="SAM" id="MobiDB-lite"/>
    </source>
</evidence>
<evidence type="ECO:0000256" key="2">
    <source>
        <dbReference type="SAM" id="Phobius"/>
    </source>
</evidence>
<name>A0A843WJU0_COLES</name>
<evidence type="ECO:0000313" key="3">
    <source>
        <dbReference type="EMBL" id="MQM11753.1"/>
    </source>
</evidence>
<keyword evidence="4" id="KW-1185">Reference proteome</keyword>
<sequence length="257" mass="27304">MGFPQQHYNLGCGGGGGGNAGGGSGDGVSASQCISSPRYTGNMTRRAQSFKRGHNGGGGGAHEIELQINSPRSSCENPSSPIGEGGGDAASERRLGGHLTGHQTVLRSRLTPLLGKDFLKKPTVGAGVEFGLRERKKLGNLMFFCFCGVCLLLGLMKICAPGWVGFSASDQDISDTSISVERVRVLHEQEHWEGSDGERTLMTITSSIDGQSSRSHSGIWAKPNSENFTQCIDQSRARKSKVDYAIGSPSRPSQFNE</sequence>
<comment type="caution">
    <text evidence="3">The sequence shown here is derived from an EMBL/GenBank/DDBJ whole genome shotgun (WGS) entry which is preliminary data.</text>
</comment>
<feature type="transmembrane region" description="Helical" evidence="2">
    <location>
        <begin position="141"/>
        <end position="164"/>
    </location>
</feature>
<accession>A0A843WJU0</accession>
<dbReference type="OrthoDB" id="10570020at2759"/>